<organism evidence="1 2">
    <name type="scientific">Mycoplasma mobile (strain ATCC 43663 / 163K / NCTC 11711)</name>
    <name type="common">Mesomycoplasma mobile</name>
    <dbReference type="NCBI Taxonomy" id="267748"/>
    <lineage>
        <taxon>Bacteria</taxon>
        <taxon>Bacillati</taxon>
        <taxon>Mycoplasmatota</taxon>
        <taxon>Mycoplasmoidales</taxon>
        <taxon>Metamycoplasmataceae</taxon>
        <taxon>Mesomycoplasma</taxon>
    </lineage>
</organism>
<name>Q6KHR1_MYCM1</name>
<dbReference type="STRING" id="267748.MMOB3810"/>
<dbReference type="Proteomes" id="UP000009072">
    <property type="component" value="Chromosome"/>
</dbReference>
<proteinExistence type="predicted"/>
<dbReference type="Gene3D" id="3.30.420.40">
    <property type="match status" value="1"/>
</dbReference>
<dbReference type="EMBL" id="AE017308">
    <property type="protein sequence ID" value="AAT27867.1"/>
    <property type="molecule type" value="Genomic_DNA"/>
</dbReference>
<dbReference type="RefSeq" id="WP_011264901.1">
    <property type="nucleotide sequence ID" value="NC_006908.1"/>
</dbReference>
<dbReference type="AlphaFoldDB" id="Q6KHR1"/>
<dbReference type="HOGENOM" id="CLU_696026_0_0_14"/>
<evidence type="ECO:0000313" key="1">
    <source>
        <dbReference type="EMBL" id="AAT27867.1"/>
    </source>
</evidence>
<reference evidence="1 2" key="1">
    <citation type="journal article" date="2004" name="Genome Res.">
        <title>The complete genome and proteome of Mycoplasma mobile.</title>
        <authorList>
            <person name="Jaffe J.D."/>
            <person name="Stange-Thomann N."/>
            <person name="Smith C."/>
            <person name="DeCaprio D."/>
            <person name="Fisher S."/>
            <person name="Butler J."/>
            <person name="Calvo S."/>
            <person name="Elkins T."/>
            <person name="FitzGerald M.G."/>
            <person name="Hafez N."/>
            <person name="Kodira C.D."/>
            <person name="Major J."/>
            <person name="Wang S."/>
            <person name="Wilkinson J."/>
            <person name="Nicol R."/>
            <person name="Nusbaum C."/>
            <person name="Birren B."/>
            <person name="Berg H.C."/>
            <person name="Church G.M."/>
        </authorList>
    </citation>
    <scope>NUCLEOTIDE SEQUENCE [LARGE SCALE GENOMIC DNA]</scope>
    <source>
        <strain evidence="2">ATCC 43663 / 163K / NCTC 11711</strain>
    </source>
</reference>
<accession>Q6KHR1</accession>
<keyword evidence="2" id="KW-1185">Reference proteome</keyword>
<dbReference type="KEGG" id="mmo:MMOB3810"/>
<gene>
    <name evidence="1" type="ordered locus">MMOB3810</name>
</gene>
<evidence type="ECO:0000313" key="2">
    <source>
        <dbReference type="Proteomes" id="UP000009072"/>
    </source>
</evidence>
<protein>
    <submittedName>
        <fullName evidence="1">Expressed protein</fullName>
    </submittedName>
</protein>
<sequence length="396" mass="46116">MTKKINAIVILQANKIELRIMETFEKRIFQIYSSSCDEDSKYSKFISESIMQVNKKFSLNIKEIVFVILIAKGIKLNLEKRFSTIEVNGKISLEHIEKSIKIEKDSLKQNDQVAILSRPYKYEVLSKNDQIATFNEVPLDIEAKELKTYSVVSHISSSIYNYIINLCENANITLKTIVTDSHLNQYLLDNNSFLIENKEKSLININEESVTINIYNNNVLIDYHILSFGTKYIYEKIFKNHDSITSEEAKKIFSIYTDFNKFNSEKQVALNSNLTLKKLNQYTLLFFEKIFEEFNKKFSLVSRDTIYLTGEGSSILDLEKIINSNFEKNGIDTKCHVNSFITYQLLNEEKNSYMATKYINSMIDTKMENNFLITKPLKILQTYEFISNTSENYLIS</sequence>